<dbReference type="Gene3D" id="1.10.287.3510">
    <property type="match status" value="1"/>
</dbReference>
<dbReference type="InterPro" id="IPR039428">
    <property type="entry name" value="NUOK/Mnh_C1-like"/>
</dbReference>
<keyword evidence="11" id="KW-0496">Mitochondrion</keyword>
<evidence type="ECO:0000313" key="11">
    <source>
        <dbReference type="EMBL" id="ABW82633.1"/>
    </source>
</evidence>
<dbReference type="GO" id="GO:0016020">
    <property type="term" value="C:membrane"/>
    <property type="evidence" value="ECO:0007669"/>
    <property type="project" value="UniProtKB-SubCell"/>
</dbReference>
<evidence type="ECO:0000256" key="1">
    <source>
        <dbReference type="ARBA" id="ARBA00004141"/>
    </source>
</evidence>
<geneLocation type="mitochondrion" evidence="11"/>
<keyword evidence="6 10" id="KW-1133">Transmembrane helix</keyword>
<keyword evidence="5" id="KW-1278">Translocase</keyword>
<keyword evidence="8 10" id="KW-0472">Membrane</keyword>
<evidence type="ECO:0000256" key="10">
    <source>
        <dbReference type="SAM" id="Phobius"/>
    </source>
</evidence>
<name>B3TK01_9ANNE</name>
<comment type="similarity">
    <text evidence="2">Belongs to the complex I subunit 4L family.</text>
</comment>
<evidence type="ECO:0000256" key="7">
    <source>
        <dbReference type="ARBA" id="ARBA00023027"/>
    </source>
</evidence>
<evidence type="ECO:0000256" key="6">
    <source>
        <dbReference type="ARBA" id="ARBA00022989"/>
    </source>
</evidence>
<gene>
    <name evidence="11" type="primary">ND4L</name>
</gene>
<proteinExistence type="inferred from homology"/>
<sequence>MILLMILSCSVFFSMLTFSIQRKHLLMSLLSLEAMILTLTMLTVCSLGLAPQFNTYLFIVLLTFGACEASLGLSLLVAMTRYFGNDYTNLLTMNKC</sequence>
<feature type="transmembrane region" description="Helical" evidence="10">
    <location>
        <begin position="29"/>
        <end position="49"/>
    </location>
</feature>
<evidence type="ECO:0000256" key="5">
    <source>
        <dbReference type="ARBA" id="ARBA00022967"/>
    </source>
</evidence>
<evidence type="ECO:0000256" key="2">
    <source>
        <dbReference type="ARBA" id="ARBA00010519"/>
    </source>
</evidence>
<dbReference type="AlphaFoldDB" id="B3TK01"/>
<reference evidence="11" key="1">
    <citation type="journal article" date="2008" name="Gene">
        <title>Phylogenetic information from three mitochondrial genomes of Terebelliformia (Annelida) worms and duplication of the methionine tRNA.</title>
        <authorList>
            <person name="Zhong M."/>
            <person name="Struck T.H."/>
            <person name="Halanych K.M."/>
        </authorList>
    </citation>
    <scope>NUCLEOTIDE SEQUENCE</scope>
</reference>
<evidence type="ECO:0000256" key="4">
    <source>
        <dbReference type="ARBA" id="ARBA00022692"/>
    </source>
</evidence>
<feature type="transmembrane region" description="Helical" evidence="10">
    <location>
        <begin position="56"/>
        <end position="83"/>
    </location>
</feature>
<evidence type="ECO:0000256" key="3">
    <source>
        <dbReference type="ARBA" id="ARBA00016612"/>
    </source>
</evidence>
<dbReference type="EMBL" id="EU239688">
    <property type="protein sequence ID" value="ABW82633.1"/>
    <property type="molecule type" value="Genomic_DNA"/>
</dbReference>
<protein>
    <recommendedName>
        <fullName evidence="3">NADH-ubiquinone oxidoreductase chain 4L</fullName>
    </recommendedName>
    <alternativeName>
        <fullName evidence="9">NADH dehydrogenase subunit 4L</fullName>
    </alternativeName>
</protein>
<organism evidence="11">
    <name type="scientific">Pista cristata</name>
    <dbReference type="NCBI Taxonomy" id="279652"/>
    <lineage>
        <taxon>Eukaryota</taxon>
        <taxon>Metazoa</taxon>
        <taxon>Spiralia</taxon>
        <taxon>Lophotrochozoa</taxon>
        <taxon>Annelida</taxon>
        <taxon>Polychaeta</taxon>
        <taxon>Sedentaria</taxon>
        <taxon>Canalipalpata</taxon>
        <taxon>Terebellida</taxon>
        <taxon>Terebelliformia</taxon>
        <taxon>Terebellidae</taxon>
        <taxon>Pista</taxon>
    </lineage>
</organism>
<evidence type="ECO:0000256" key="8">
    <source>
        <dbReference type="ARBA" id="ARBA00023136"/>
    </source>
</evidence>
<keyword evidence="7" id="KW-0520">NAD</keyword>
<evidence type="ECO:0000256" key="9">
    <source>
        <dbReference type="ARBA" id="ARBA00031586"/>
    </source>
</evidence>
<comment type="subcellular location">
    <subcellularLocation>
        <location evidence="1">Membrane</location>
        <topology evidence="1">Multi-pass membrane protein</topology>
    </subcellularLocation>
</comment>
<dbReference type="Pfam" id="PF00420">
    <property type="entry name" value="Oxidored_q2"/>
    <property type="match status" value="1"/>
</dbReference>
<accession>B3TK01</accession>
<keyword evidence="4 10" id="KW-0812">Transmembrane</keyword>